<name>A0A327WVD4_9GAMM</name>
<dbReference type="EMBL" id="PIPK01000008">
    <property type="protein sequence ID" value="RUO23706.1"/>
    <property type="molecule type" value="Genomic_DNA"/>
</dbReference>
<dbReference type="Proteomes" id="UP000287865">
    <property type="component" value="Unassembled WGS sequence"/>
</dbReference>
<evidence type="ECO:0000313" key="11">
    <source>
        <dbReference type="Proteomes" id="UP000287865"/>
    </source>
</evidence>
<dbReference type="OrthoDB" id="9802121at2"/>
<dbReference type="PANTHER" id="PTHR43461">
    <property type="entry name" value="TRANSMEMBRANE PROTEIN 256"/>
    <property type="match status" value="1"/>
</dbReference>
<feature type="signal peptide" evidence="7">
    <location>
        <begin position="1"/>
        <end position="23"/>
    </location>
</feature>
<protein>
    <submittedName>
        <fullName evidence="9">DUF423 domain-containing protein</fullName>
    </submittedName>
    <submittedName>
        <fullName evidence="8">Uncharacterized membrane protein YgdD (TMEM256/DUF423 family)</fullName>
    </submittedName>
</protein>
<evidence type="ECO:0000256" key="4">
    <source>
        <dbReference type="ARBA" id="ARBA00022989"/>
    </source>
</evidence>
<feature type="chain" id="PRO_5016401679" evidence="7">
    <location>
        <begin position="24"/>
        <end position="139"/>
    </location>
</feature>
<evidence type="ECO:0000256" key="5">
    <source>
        <dbReference type="ARBA" id="ARBA00023136"/>
    </source>
</evidence>
<dbReference type="PANTHER" id="PTHR43461:SF1">
    <property type="entry name" value="TRANSMEMBRANE PROTEIN 256"/>
    <property type="match status" value="1"/>
</dbReference>
<evidence type="ECO:0000256" key="3">
    <source>
        <dbReference type="ARBA" id="ARBA00022692"/>
    </source>
</evidence>
<evidence type="ECO:0000256" key="1">
    <source>
        <dbReference type="ARBA" id="ARBA00004141"/>
    </source>
</evidence>
<feature type="transmembrane region" description="Helical" evidence="6">
    <location>
        <begin position="47"/>
        <end position="69"/>
    </location>
</feature>
<keyword evidence="5 6" id="KW-0472">Membrane</keyword>
<comment type="similarity">
    <text evidence="2">Belongs to the UPF0382 family.</text>
</comment>
<feature type="transmembrane region" description="Helical" evidence="6">
    <location>
        <begin position="111"/>
        <end position="133"/>
    </location>
</feature>
<evidence type="ECO:0000313" key="8">
    <source>
        <dbReference type="EMBL" id="RAJ96548.1"/>
    </source>
</evidence>
<dbReference type="RefSeq" id="WP_111569715.1">
    <property type="nucleotide sequence ID" value="NZ_PIPK01000008.1"/>
</dbReference>
<dbReference type="InterPro" id="IPR006696">
    <property type="entry name" value="DUF423"/>
</dbReference>
<comment type="caution">
    <text evidence="8">The sequence shown here is derived from an EMBL/GenBank/DDBJ whole genome shotgun (WGS) entry which is preliminary data.</text>
</comment>
<reference evidence="9 11" key="1">
    <citation type="journal article" date="2018" name="Front. Microbiol.">
        <title>Genome-Based Analysis Reveals the Taxonomy and Diversity of the Family Idiomarinaceae.</title>
        <authorList>
            <person name="Liu Y."/>
            <person name="Lai Q."/>
            <person name="Shao Z."/>
        </authorList>
    </citation>
    <scope>NUCLEOTIDE SEQUENCE [LARGE SCALE GENOMIC DNA]</scope>
    <source>
        <strain evidence="9 11">CF12-14</strain>
    </source>
</reference>
<evidence type="ECO:0000256" key="6">
    <source>
        <dbReference type="SAM" id="Phobius"/>
    </source>
</evidence>
<evidence type="ECO:0000256" key="2">
    <source>
        <dbReference type="ARBA" id="ARBA00009694"/>
    </source>
</evidence>
<keyword evidence="3 6" id="KW-0812">Transmembrane</keyword>
<keyword evidence="4 6" id="KW-1133">Transmembrane helix</keyword>
<dbReference type="Pfam" id="PF04241">
    <property type="entry name" value="DUF423"/>
    <property type="match status" value="1"/>
</dbReference>
<evidence type="ECO:0000256" key="7">
    <source>
        <dbReference type="SAM" id="SignalP"/>
    </source>
</evidence>
<keyword evidence="11" id="KW-1185">Reference proteome</keyword>
<proteinExistence type="inferred from homology"/>
<keyword evidence="7" id="KW-0732">Signal</keyword>
<feature type="transmembrane region" description="Helical" evidence="6">
    <location>
        <begin position="76"/>
        <end position="99"/>
    </location>
</feature>
<sequence length="139" mass="14812">MAFIFISIAAMIAALSVALGAFAAHGLQGRLSDASIEVFKTAVHYQFMHAIALFGVGILLFALSTHAVLSNQVNLTALYVAGFAWLLGILLFSGSLYGLSLAQWRWLGPVTPLGGLCFIIGWVSLALAGWQLYRQLGAL</sequence>
<reference evidence="8 10" key="2">
    <citation type="submission" date="2018-06" db="EMBL/GenBank/DDBJ databases">
        <title>Genomic Encyclopedia of Type Strains, Phase III (KMG-III): the genomes of soil and plant-associated and newly described type strains.</title>
        <authorList>
            <person name="Whitman W."/>
        </authorList>
    </citation>
    <scope>NUCLEOTIDE SEQUENCE [LARGE SCALE GENOMIC DNA]</scope>
    <source>
        <strain evidence="8 10">CGMCC 1.15366</strain>
    </source>
</reference>
<organism evidence="8 10">
    <name type="scientific">Aliidiomarina maris</name>
    <dbReference type="NCBI Taxonomy" id="531312"/>
    <lineage>
        <taxon>Bacteria</taxon>
        <taxon>Pseudomonadati</taxon>
        <taxon>Pseudomonadota</taxon>
        <taxon>Gammaproteobacteria</taxon>
        <taxon>Alteromonadales</taxon>
        <taxon>Idiomarinaceae</taxon>
        <taxon>Aliidiomarina</taxon>
    </lineage>
</organism>
<evidence type="ECO:0000313" key="9">
    <source>
        <dbReference type="EMBL" id="RUO23706.1"/>
    </source>
</evidence>
<dbReference type="Proteomes" id="UP000249203">
    <property type="component" value="Unassembled WGS sequence"/>
</dbReference>
<comment type="subcellular location">
    <subcellularLocation>
        <location evidence="1">Membrane</location>
        <topology evidence="1">Multi-pass membrane protein</topology>
    </subcellularLocation>
</comment>
<evidence type="ECO:0000313" key="10">
    <source>
        <dbReference type="Proteomes" id="UP000249203"/>
    </source>
</evidence>
<accession>A0A327WVD4</accession>
<dbReference type="GO" id="GO:0005886">
    <property type="term" value="C:plasma membrane"/>
    <property type="evidence" value="ECO:0007669"/>
    <property type="project" value="TreeGrafter"/>
</dbReference>
<dbReference type="AlphaFoldDB" id="A0A327WVD4"/>
<gene>
    <name evidence="8" type="ORF">B0I24_108127</name>
    <name evidence="9" type="ORF">CWE07_09325</name>
</gene>
<dbReference type="EMBL" id="QLMD01000008">
    <property type="protein sequence ID" value="RAJ96548.1"/>
    <property type="molecule type" value="Genomic_DNA"/>
</dbReference>